<dbReference type="OrthoDB" id="16066at2759"/>
<organism evidence="2 3">
    <name type="scientific">Eumeta variegata</name>
    <name type="common">Bagworm moth</name>
    <name type="synonym">Eumeta japonica</name>
    <dbReference type="NCBI Taxonomy" id="151549"/>
    <lineage>
        <taxon>Eukaryota</taxon>
        <taxon>Metazoa</taxon>
        <taxon>Ecdysozoa</taxon>
        <taxon>Arthropoda</taxon>
        <taxon>Hexapoda</taxon>
        <taxon>Insecta</taxon>
        <taxon>Pterygota</taxon>
        <taxon>Neoptera</taxon>
        <taxon>Endopterygota</taxon>
        <taxon>Lepidoptera</taxon>
        <taxon>Glossata</taxon>
        <taxon>Ditrysia</taxon>
        <taxon>Tineoidea</taxon>
        <taxon>Psychidae</taxon>
        <taxon>Oiketicinae</taxon>
        <taxon>Eumeta</taxon>
    </lineage>
</organism>
<proteinExistence type="predicted"/>
<accession>A0A4C2A7W9</accession>
<evidence type="ECO:0000313" key="3">
    <source>
        <dbReference type="Proteomes" id="UP000299102"/>
    </source>
</evidence>
<reference evidence="2 3" key="1">
    <citation type="journal article" date="2019" name="Commun. Biol.">
        <title>The bagworm genome reveals a unique fibroin gene that provides high tensile strength.</title>
        <authorList>
            <person name="Kono N."/>
            <person name="Nakamura H."/>
            <person name="Ohtoshi R."/>
            <person name="Tomita M."/>
            <person name="Numata K."/>
            <person name="Arakawa K."/>
        </authorList>
    </citation>
    <scope>NUCLEOTIDE SEQUENCE [LARGE SCALE GENOMIC DNA]</scope>
</reference>
<protein>
    <submittedName>
        <fullName evidence="2">Uncharacterized protein</fullName>
    </submittedName>
</protein>
<gene>
    <name evidence="2" type="ORF">EVAR_51800_1</name>
</gene>
<dbReference type="Proteomes" id="UP000299102">
    <property type="component" value="Unassembled WGS sequence"/>
</dbReference>
<evidence type="ECO:0000313" key="2">
    <source>
        <dbReference type="EMBL" id="GBP94997.1"/>
    </source>
</evidence>
<comment type="caution">
    <text evidence="2">The sequence shown here is derived from an EMBL/GenBank/DDBJ whole genome shotgun (WGS) entry which is preliminary data.</text>
</comment>
<evidence type="ECO:0000256" key="1">
    <source>
        <dbReference type="SAM" id="MobiDB-lite"/>
    </source>
</evidence>
<feature type="region of interest" description="Disordered" evidence="1">
    <location>
        <begin position="121"/>
        <end position="146"/>
    </location>
</feature>
<dbReference type="AlphaFoldDB" id="A0A4C2A7W9"/>
<dbReference type="EMBL" id="BGZK01002571">
    <property type="protein sequence ID" value="GBP94997.1"/>
    <property type="molecule type" value="Genomic_DNA"/>
</dbReference>
<name>A0A4C2A7W9_EUMVA</name>
<keyword evidence="3" id="KW-1185">Reference proteome</keyword>
<sequence>MPLMIYCFRVLTYWQKNAQEAYGSKTSAAKMTVMVFPKNGTMLRSGGRLKRLLQLNLFLSEWKGRVPFTFMSVSLALRRANHARVEGTRASPRSHCERITRRVGRRRYFIDFAIAPPQPAISDEGCPNETDSRVSGGRAVTRRTSAGGARHSLMASCATGPLAVVRFVVARERKRPPIAAKS</sequence>